<dbReference type="InterPro" id="IPR004839">
    <property type="entry name" value="Aminotransferase_I/II_large"/>
</dbReference>
<evidence type="ECO:0000313" key="7">
    <source>
        <dbReference type="Proteomes" id="UP001248709"/>
    </source>
</evidence>
<keyword evidence="2 6" id="KW-0032">Aminotransferase</keyword>
<evidence type="ECO:0000256" key="2">
    <source>
        <dbReference type="ARBA" id="ARBA00022576"/>
    </source>
</evidence>
<dbReference type="EC" id="2.6.1.-" evidence="6"/>
<keyword evidence="7" id="KW-1185">Reference proteome</keyword>
<evidence type="ECO:0000256" key="1">
    <source>
        <dbReference type="ARBA" id="ARBA00001933"/>
    </source>
</evidence>
<dbReference type="InterPro" id="IPR015424">
    <property type="entry name" value="PyrdxlP-dep_Trfase"/>
</dbReference>
<organism evidence="6 7">
    <name type="scientific">Paenibacillus forsythiae</name>
    <dbReference type="NCBI Taxonomy" id="365616"/>
    <lineage>
        <taxon>Bacteria</taxon>
        <taxon>Bacillati</taxon>
        <taxon>Bacillota</taxon>
        <taxon>Bacilli</taxon>
        <taxon>Bacillales</taxon>
        <taxon>Paenibacillaceae</taxon>
        <taxon>Paenibacillus</taxon>
    </lineage>
</organism>
<comment type="caution">
    <text evidence="6">The sequence shown here is derived from an EMBL/GenBank/DDBJ whole genome shotgun (WGS) entry which is preliminary data.</text>
</comment>
<dbReference type="CDD" id="cd00609">
    <property type="entry name" value="AAT_like"/>
    <property type="match status" value="1"/>
</dbReference>
<name>A0ABU3H6T5_9BACL</name>
<dbReference type="InterPro" id="IPR015422">
    <property type="entry name" value="PyrdxlP-dep_Trfase_small"/>
</dbReference>
<dbReference type="SUPFAM" id="SSF53383">
    <property type="entry name" value="PLP-dependent transferases"/>
    <property type="match status" value="1"/>
</dbReference>
<protein>
    <submittedName>
        <fullName evidence="6">2-aminoadipate transaminase</fullName>
        <ecNumber evidence="6">2.6.1.-</ecNumber>
    </submittedName>
</protein>
<dbReference type="PANTHER" id="PTHR42790">
    <property type="entry name" value="AMINOTRANSFERASE"/>
    <property type="match status" value="1"/>
</dbReference>
<accession>A0ABU3H6T5</accession>
<dbReference type="GO" id="GO:0008483">
    <property type="term" value="F:transaminase activity"/>
    <property type="evidence" value="ECO:0007669"/>
    <property type="project" value="UniProtKB-KW"/>
</dbReference>
<dbReference type="EMBL" id="JAUSUY010000007">
    <property type="protein sequence ID" value="MDT3426538.1"/>
    <property type="molecule type" value="Genomic_DNA"/>
</dbReference>
<comment type="cofactor">
    <cofactor evidence="1">
        <name>pyridoxal 5'-phosphate</name>
        <dbReference type="ChEBI" id="CHEBI:597326"/>
    </cofactor>
</comment>
<evidence type="ECO:0000313" key="6">
    <source>
        <dbReference type="EMBL" id="MDT3426538.1"/>
    </source>
</evidence>
<evidence type="ECO:0000256" key="4">
    <source>
        <dbReference type="ARBA" id="ARBA00022898"/>
    </source>
</evidence>
<dbReference type="Proteomes" id="UP001248709">
    <property type="component" value="Unassembled WGS sequence"/>
</dbReference>
<dbReference type="Pfam" id="PF00155">
    <property type="entry name" value="Aminotran_1_2"/>
    <property type="match status" value="1"/>
</dbReference>
<dbReference type="PANTHER" id="PTHR42790:SF19">
    <property type="entry name" value="KYNURENINE_ALPHA-AMINOADIPATE AMINOTRANSFERASE, MITOCHONDRIAL"/>
    <property type="match status" value="1"/>
</dbReference>
<sequence length="410" mass="44271">MNIAYSTMAQHLGSSAVRDILKLTQRGNIISLAGGLPAEDLFPLEAVREAYSRVLSGHTSVLQYGVTEGYAPLREKVAARLSRQGITVSSAEVVLTTGSQQSIDLLCRMLLDPGDTVLVESPTYLAALQVLGSYRANIVPVAGDADGMFPDDLEHKLRLHSPKLLYAVPTFGNPTGATWSEERRHSVVELCRRYGTLILEDNPYGEIAFEGGDRTGLPALAAIDGRLGGGAVVYTGTFSKIVAPALRTGWIAGNSELVSAVARAKQAADLHSSTIDQRALDELMSGFDLDGHIAAISREYAARMKALSSELRARNWKGAHWEEPQGGMFLWLTLDKTVNTAKLLPLAVARGVAFVPGEVFYPGEPDRSTMRLNFTHTPPQLLPLAVKRLDEALEEWSGQGLESLHPGSLC</sequence>
<evidence type="ECO:0000256" key="3">
    <source>
        <dbReference type="ARBA" id="ARBA00022679"/>
    </source>
</evidence>
<evidence type="ECO:0000259" key="5">
    <source>
        <dbReference type="Pfam" id="PF00155"/>
    </source>
</evidence>
<keyword evidence="4" id="KW-0663">Pyridoxal phosphate</keyword>
<gene>
    <name evidence="6" type="ORF">J2Z22_002064</name>
</gene>
<proteinExistence type="predicted"/>
<reference evidence="6 7" key="1">
    <citation type="submission" date="2023-07" db="EMBL/GenBank/DDBJ databases">
        <title>Genomic Encyclopedia of Type Strains, Phase IV (KMG-IV): sequencing the most valuable type-strain genomes for metagenomic binning, comparative biology and taxonomic classification.</title>
        <authorList>
            <person name="Goeker M."/>
        </authorList>
    </citation>
    <scope>NUCLEOTIDE SEQUENCE [LARGE SCALE GENOMIC DNA]</scope>
    <source>
        <strain evidence="6 7">T98</strain>
    </source>
</reference>
<keyword evidence="3 6" id="KW-0808">Transferase</keyword>
<dbReference type="Gene3D" id="3.90.1150.10">
    <property type="entry name" value="Aspartate Aminotransferase, domain 1"/>
    <property type="match status" value="1"/>
</dbReference>
<dbReference type="InterPro" id="IPR015421">
    <property type="entry name" value="PyrdxlP-dep_Trfase_major"/>
</dbReference>
<feature type="domain" description="Aminotransferase class I/classII large" evidence="5">
    <location>
        <begin position="30"/>
        <end position="382"/>
    </location>
</feature>
<dbReference type="InterPro" id="IPR050859">
    <property type="entry name" value="Class-I_PLP-dep_aminotransf"/>
</dbReference>
<dbReference type="Gene3D" id="3.40.640.10">
    <property type="entry name" value="Type I PLP-dependent aspartate aminotransferase-like (Major domain)"/>
    <property type="match status" value="1"/>
</dbReference>
<dbReference type="RefSeq" id="WP_312001006.1">
    <property type="nucleotide sequence ID" value="NZ_JAUSUY010000007.1"/>
</dbReference>